<sequence length="94" mass="10983">MEEFYFVWDERKRQANIKKHGVDFADVTGIFYDDDTIIIEDPELHDEQRYIALGLDVKSRVVVVIHVYRDVDVIRIISARKADPKERTQFAGGT</sequence>
<dbReference type="Pfam" id="PF04365">
    <property type="entry name" value="BrnT_toxin"/>
    <property type="match status" value="1"/>
</dbReference>
<name>A0ABY3SWA5_9GAMM</name>
<dbReference type="EMBL" id="CP091244">
    <property type="protein sequence ID" value="UJS23713.1"/>
    <property type="molecule type" value="Genomic_DNA"/>
</dbReference>
<gene>
    <name evidence="1" type="ORF">L2Y54_17495</name>
</gene>
<evidence type="ECO:0000313" key="1">
    <source>
        <dbReference type="EMBL" id="UJS23713.1"/>
    </source>
</evidence>
<reference evidence="1" key="1">
    <citation type="journal article" date="2022" name="Microorganisms">
        <title>Two New Species of Filamentous Sulfur Bacteria of the Genus Thiothrix, Thiothrix winogradskyi sp. nov. and 'Candidatus Thiothrix sulfatifontis' sp. nov.</title>
        <authorList>
            <person name="Ravin N.V."/>
            <person name="Rossetti S."/>
            <person name="Beletsky A.V."/>
            <person name="Kadnikov V.V."/>
            <person name="Rudenko T.S."/>
            <person name="Smolyakov D.D."/>
            <person name="Moskvitina M.I."/>
            <person name="Gureeva M.V."/>
            <person name="Mardanov A.V."/>
            <person name="Grabovich M.Y."/>
        </authorList>
    </citation>
    <scope>NUCLEOTIDE SEQUENCE</scope>
    <source>
        <strain evidence="1">CT3</strain>
    </source>
</reference>
<organism evidence="1 2">
    <name type="scientific">Thiothrix winogradskyi</name>
    <dbReference type="NCBI Taxonomy" id="96472"/>
    <lineage>
        <taxon>Bacteria</taxon>
        <taxon>Pseudomonadati</taxon>
        <taxon>Pseudomonadota</taxon>
        <taxon>Gammaproteobacteria</taxon>
        <taxon>Thiotrichales</taxon>
        <taxon>Thiotrichaceae</taxon>
        <taxon>Thiothrix</taxon>
    </lineage>
</organism>
<dbReference type="Proteomes" id="UP001054801">
    <property type="component" value="Chromosome"/>
</dbReference>
<accession>A0ABY3SWA5</accession>
<dbReference type="InterPro" id="IPR007460">
    <property type="entry name" value="BrnT_toxin"/>
</dbReference>
<proteinExistence type="predicted"/>
<evidence type="ECO:0000313" key="2">
    <source>
        <dbReference type="Proteomes" id="UP001054801"/>
    </source>
</evidence>
<keyword evidence="2" id="KW-1185">Reference proteome</keyword>
<dbReference type="RefSeq" id="WP_236497910.1">
    <property type="nucleotide sequence ID" value="NZ_CP091244.1"/>
</dbReference>
<dbReference type="Gene3D" id="3.10.450.530">
    <property type="entry name" value="Ribonuclease toxin, BrnT, of type II toxin-antitoxin system"/>
    <property type="match status" value="1"/>
</dbReference>
<protein>
    <submittedName>
        <fullName evidence="1">BrnT family toxin</fullName>
    </submittedName>
</protein>
<dbReference type="InterPro" id="IPR038573">
    <property type="entry name" value="BrnT_sf"/>
</dbReference>